<evidence type="ECO:0000256" key="2">
    <source>
        <dbReference type="SAM" id="Phobius"/>
    </source>
</evidence>
<keyword evidence="2" id="KW-0812">Transmembrane</keyword>
<dbReference type="EMBL" id="JMKJ01000026">
    <property type="protein sequence ID" value="KGG52929.1"/>
    <property type="molecule type" value="Genomic_DNA"/>
</dbReference>
<reference evidence="3 4" key="1">
    <citation type="submission" date="2014-04" db="EMBL/GenBank/DDBJ databases">
        <title>A new species of microsporidia sheds light on the evolution of extreme parasitism.</title>
        <authorList>
            <person name="Haag K.L."/>
            <person name="James T.Y."/>
            <person name="Larsson R."/>
            <person name="Schaer T.M."/>
            <person name="Refardt D."/>
            <person name="Pombert J.-F."/>
            <person name="Ebert D."/>
        </authorList>
    </citation>
    <scope>NUCLEOTIDE SEQUENCE [LARGE SCALE GENOMIC DNA]</scope>
    <source>
        <strain evidence="3 4">UGP3</strain>
        <tissue evidence="3">Spores</tissue>
    </source>
</reference>
<gene>
    <name evidence="3" type="ORF">DI09_123p90</name>
</gene>
<keyword evidence="2" id="KW-1133">Transmembrane helix</keyword>
<sequence>MHRFLCAGAAAAPSHRGLTIAPRAIDVFWRWIITAHGLNFNLLCCLSYPSSYSNSFSPTFSDSLSPNPVWPFDRSSSNAFSSLSSYALQPVLISLIFKEIYKRQMVLLSNCIILAIVFLAILILFVRQNSLDADEKLAILSLQNSSKFPYDLGAWKNIRAVFSHTRLPIVAAIFCCLSRQAGDGIHFENIYGASKEFIKWPPIVEASYLDDDDDDYDEDDDGNESEDGAKTECNNPICEKNGDKYSQQIRDRREGSISPLTCRGSSM</sequence>
<feature type="transmembrane region" description="Helical" evidence="2">
    <location>
        <begin position="105"/>
        <end position="126"/>
    </location>
</feature>
<dbReference type="GeneID" id="25258193"/>
<dbReference type="OrthoDB" id="331948at2759"/>
<evidence type="ECO:0000313" key="3">
    <source>
        <dbReference type="EMBL" id="KGG52929.1"/>
    </source>
</evidence>
<organism evidence="3 4">
    <name type="scientific">Mitosporidium daphniae</name>
    <dbReference type="NCBI Taxonomy" id="1485682"/>
    <lineage>
        <taxon>Eukaryota</taxon>
        <taxon>Fungi</taxon>
        <taxon>Fungi incertae sedis</taxon>
        <taxon>Microsporidia</taxon>
        <taxon>Mitosporidium</taxon>
    </lineage>
</organism>
<keyword evidence="2" id="KW-0472">Membrane</keyword>
<name>A0A098VVR5_9MICR</name>
<protein>
    <submittedName>
        <fullName evidence="3">Uncharacterized protein</fullName>
    </submittedName>
</protein>
<evidence type="ECO:0000313" key="4">
    <source>
        <dbReference type="Proteomes" id="UP000029725"/>
    </source>
</evidence>
<dbReference type="VEuPathDB" id="MicrosporidiaDB:DI09_123p90"/>
<feature type="region of interest" description="Disordered" evidence="1">
    <location>
        <begin position="211"/>
        <end position="267"/>
    </location>
</feature>
<keyword evidence="4" id="KW-1185">Reference proteome</keyword>
<evidence type="ECO:0000256" key="1">
    <source>
        <dbReference type="SAM" id="MobiDB-lite"/>
    </source>
</evidence>
<feature type="compositionally biased region" description="Acidic residues" evidence="1">
    <location>
        <begin position="211"/>
        <end position="226"/>
    </location>
</feature>
<dbReference type="HOGENOM" id="CLU_1042379_0_0_1"/>
<accession>A0A098VVR5</accession>
<dbReference type="Proteomes" id="UP000029725">
    <property type="component" value="Unassembled WGS sequence"/>
</dbReference>
<proteinExistence type="predicted"/>
<dbReference type="RefSeq" id="XP_013239365.1">
    <property type="nucleotide sequence ID" value="XM_013383911.1"/>
</dbReference>
<dbReference type="AlphaFoldDB" id="A0A098VVR5"/>
<comment type="caution">
    <text evidence="3">The sequence shown here is derived from an EMBL/GenBank/DDBJ whole genome shotgun (WGS) entry which is preliminary data.</text>
</comment>